<dbReference type="EC" id="2.3.1.39" evidence="1"/>
<gene>
    <name evidence="6" type="ORF">GCM10009809_37370</name>
</gene>
<dbReference type="InterPro" id="IPR050858">
    <property type="entry name" value="Mal-CoA-ACP_Trans/PKS_FabD"/>
</dbReference>
<dbReference type="EMBL" id="BAAAPM010000009">
    <property type="protein sequence ID" value="GAA1738665.1"/>
    <property type="molecule type" value="Genomic_DNA"/>
</dbReference>
<reference evidence="6 7" key="1">
    <citation type="journal article" date="2019" name="Int. J. Syst. Evol. Microbiol.">
        <title>The Global Catalogue of Microorganisms (GCM) 10K type strain sequencing project: providing services to taxonomists for standard genome sequencing and annotation.</title>
        <authorList>
            <consortium name="The Broad Institute Genomics Platform"/>
            <consortium name="The Broad Institute Genome Sequencing Center for Infectious Disease"/>
            <person name="Wu L."/>
            <person name="Ma J."/>
        </authorList>
    </citation>
    <scope>NUCLEOTIDE SEQUENCE [LARGE SCALE GENOMIC DNA]</scope>
    <source>
        <strain evidence="6 7">JCM 15589</strain>
    </source>
</reference>
<keyword evidence="3" id="KW-0012">Acyltransferase</keyword>
<dbReference type="PANTHER" id="PTHR42681">
    <property type="entry name" value="MALONYL-COA-ACYL CARRIER PROTEIN TRANSACYLASE, MITOCHONDRIAL"/>
    <property type="match status" value="1"/>
</dbReference>
<keyword evidence="7" id="KW-1185">Reference proteome</keyword>
<evidence type="ECO:0000313" key="6">
    <source>
        <dbReference type="EMBL" id="GAA1738665.1"/>
    </source>
</evidence>
<sequence>MLAPWLELSGIPDLLDAFSAAAGTDLVQHGTTSDAETIRDTAVAQPLIVSTSLLALRAILDGREVSDVVDVTAGHSVGELSAAAVAGALDDAGAVGLVSHRARAMAEAAAAAASGMSAVVGGDPEEVLASIEAAGLYPANVNGGGQVVAAGGLEELKALAEQPPARARVIPLQVAGAFHTPYMEPARAAFAQVAQGWLATDPRLPLLSNADGASYDSLAPGSHGHGSAADVLTRLAAQVTAPVRWDLCQATLAERGVTAVLELAPGGVLTGLAKRALKGVESVAVKSPDDIEAARDLIARHSDAARGAGEASA</sequence>
<dbReference type="InterPro" id="IPR016035">
    <property type="entry name" value="Acyl_Trfase/lysoPLipase"/>
</dbReference>
<accession>A0ABN2JTP2</accession>
<comment type="catalytic activity">
    <reaction evidence="4">
        <text>holo-[ACP] + malonyl-CoA = malonyl-[ACP] + CoA</text>
        <dbReference type="Rhea" id="RHEA:41792"/>
        <dbReference type="Rhea" id="RHEA-COMP:9623"/>
        <dbReference type="Rhea" id="RHEA-COMP:9685"/>
        <dbReference type="ChEBI" id="CHEBI:57287"/>
        <dbReference type="ChEBI" id="CHEBI:57384"/>
        <dbReference type="ChEBI" id="CHEBI:64479"/>
        <dbReference type="ChEBI" id="CHEBI:78449"/>
        <dbReference type="EC" id="2.3.1.39"/>
    </reaction>
</comment>
<feature type="domain" description="Malonyl-CoA:ACP transacylase (MAT)" evidence="5">
    <location>
        <begin position="13"/>
        <end position="297"/>
    </location>
</feature>
<organism evidence="6 7">
    <name type="scientific">Isoptericola hypogeus</name>
    <dbReference type="NCBI Taxonomy" id="300179"/>
    <lineage>
        <taxon>Bacteria</taxon>
        <taxon>Bacillati</taxon>
        <taxon>Actinomycetota</taxon>
        <taxon>Actinomycetes</taxon>
        <taxon>Micrococcales</taxon>
        <taxon>Promicromonosporaceae</taxon>
        <taxon>Isoptericola</taxon>
    </lineage>
</organism>
<dbReference type="PANTHER" id="PTHR42681:SF1">
    <property type="entry name" value="MALONYL-COA-ACYL CARRIER PROTEIN TRANSACYLASE, MITOCHONDRIAL"/>
    <property type="match status" value="1"/>
</dbReference>
<evidence type="ECO:0000313" key="7">
    <source>
        <dbReference type="Proteomes" id="UP001501138"/>
    </source>
</evidence>
<proteinExistence type="predicted"/>
<evidence type="ECO:0000259" key="5">
    <source>
        <dbReference type="SMART" id="SM00827"/>
    </source>
</evidence>
<dbReference type="Pfam" id="PF00698">
    <property type="entry name" value="Acyl_transf_1"/>
    <property type="match status" value="1"/>
</dbReference>
<dbReference type="Gene3D" id="3.40.366.10">
    <property type="entry name" value="Malonyl-Coenzyme A Acyl Carrier Protein, domain 2"/>
    <property type="match status" value="1"/>
</dbReference>
<dbReference type="InterPro" id="IPR001227">
    <property type="entry name" value="Ac_transferase_dom_sf"/>
</dbReference>
<evidence type="ECO:0000256" key="3">
    <source>
        <dbReference type="ARBA" id="ARBA00023315"/>
    </source>
</evidence>
<keyword evidence="2" id="KW-0808">Transferase</keyword>
<dbReference type="SUPFAM" id="SSF52151">
    <property type="entry name" value="FabD/lysophospholipase-like"/>
    <property type="match status" value="1"/>
</dbReference>
<evidence type="ECO:0000256" key="1">
    <source>
        <dbReference type="ARBA" id="ARBA00013258"/>
    </source>
</evidence>
<dbReference type="InterPro" id="IPR014043">
    <property type="entry name" value="Acyl_transferase_dom"/>
</dbReference>
<evidence type="ECO:0000256" key="2">
    <source>
        <dbReference type="ARBA" id="ARBA00022679"/>
    </source>
</evidence>
<dbReference type="InterPro" id="IPR016036">
    <property type="entry name" value="Malonyl_transacylase_ACP-bd"/>
</dbReference>
<protein>
    <recommendedName>
        <fullName evidence="1">[acyl-carrier-protein] S-malonyltransferase</fullName>
        <ecNumber evidence="1">2.3.1.39</ecNumber>
    </recommendedName>
</protein>
<dbReference type="SUPFAM" id="SSF55048">
    <property type="entry name" value="Probable ACP-binding domain of malonyl-CoA ACP transacylase"/>
    <property type="match status" value="1"/>
</dbReference>
<name>A0ABN2JTP2_9MICO</name>
<comment type="caution">
    <text evidence="6">The sequence shown here is derived from an EMBL/GenBank/DDBJ whole genome shotgun (WGS) entry which is preliminary data.</text>
</comment>
<dbReference type="SMART" id="SM00827">
    <property type="entry name" value="PKS_AT"/>
    <property type="match status" value="1"/>
</dbReference>
<dbReference type="Proteomes" id="UP001501138">
    <property type="component" value="Unassembled WGS sequence"/>
</dbReference>
<evidence type="ECO:0000256" key="4">
    <source>
        <dbReference type="ARBA" id="ARBA00048462"/>
    </source>
</evidence>
<dbReference type="Gene3D" id="3.30.70.250">
    <property type="entry name" value="Malonyl-CoA ACP transacylase, ACP-binding"/>
    <property type="match status" value="1"/>
</dbReference>